<dbReference type="eggNOG" id="ENOG5030A5R">
    <property type="taxonomic scope" value="Bacteria"/>
</dbReference>
<accession>A0A0R1SGA5</accession>
<evidence type="ECO:0000313" key="1">
    <source>
        <dbReference type="EMBL" id="KRL67646.1"/>
    </source>
</evidence>
<protein>
    <submittedName>
        <fullName evidence="1">Uncharacterized protein</fullName>
    </submittedName>
</protein>
<evidence type="ECO:0000313" key="2">
    <source>
        <dbReference type="Proteomes" id="UP000051647"/>
    </source>
</evidence>
<gene>
    <name evidence="1" type="ORF">FC27_GL001671</name>
</gene>
<dbReference type="AlphaFoldDB" id="A0A0R1SGA5"/>
<name>A0A0R1SGA5_9LACO</name>
<comment type="caution">
    <text evidence="1">The sequence shown here is derived from an EMBL/GenBank/DDBJ whole genome shotgun (WGS) entry which is preliminary data.</text>
</comment>
<dbReference type="STRING" id="1423815.FC27_GL001671"/>
<dbReference type="Proteomes" id="UP000051647">
    <property type="component" value="Unassembled WGS sequence"/>
</dbReference>
<organism evidence="1 2">
    <name type="scientific">Companilactobacillus versmoldensis DSM 14857 = KCTC 3814</name>
    <dbReference type="NCBI Taxonomy" id="1423815"/>
    <lineage>
        <taxon>Bacteria</taxon>
        <taxon>Bacillati</taxon>
        <taxon>Bacillota</taxon>
        <taxon>Bacilli</taxon>
        <taxon>Lactobacillales</taxon>
        <taxon>Lactobacillaceae</taxon>
        <taxon>Companilactobacillus</taxon>
    </lineage>
</organism>
<reference evidence="1 2" key="1">
    <citation type="journal article" date="2015" name="Genome Announc.">
        <title>Expanding the biotechnology potential of lactobacilli through comparative genomics of 213 strains and associated genera.</title>
        <authorList>
            <person name="Sun Z."/>
            <person name="Harris H.M."/>
            <person name="McCann A."/>
            <person name="Guo C."/>
            <person name="Argimon S."/>
            <person name="Zhang W."/>
            <person name="Yang X."/>
            <person name="Jeffery I.B."/>
            <person name="Cooney J.C."/>
            <person name="Kagawa T.F."/>
            <person name="Liu W."/>
            <person name="Song Y."/>
            <person name="Salvetti E."/>
            <person name="Wrobel A."/>
            <person name="Rasinkangas P."/>
            <person name="Parkhill J."/>
            <person name="Rea M.C."/>
            <person name="O'Sullivan O."/>
            <person name="Ritari J."/>
            <person name="Douillard F.P."/>
            <person name="Paul Ross R."/>
            <person name="Yang R."/>
            <person name="Briner A.E."/>
            <person name="Felis G.E."/>
            <person name="de Vos W.M."/>
            <person name="Barrangou R."/>
            <person name="Klaenhammer T.R."/>
            <person name="Caufield P.W."/>
            <person name="Cui Y."/>
            <person name="Zhang H."/>
            <person name="O'Toole P.W."/>
        </authorList>
    </citation>
    <scope>NUCLEOTIDE SEQUENCE [LARGE SCALE GENOMIC DNA]</scope>
    <source>
        <strain evidence="1 2">DSM 14857</strain>
    </source>
</reference>
<dbReference type="EMBL" id="AZFA01000004">
    <property type="protein sequence ID" value="KRL67646.1"/>
    <property type="molecule type" value="Genomic_DNA"/>
</dbReference>
<proteinExistence type="predicted"/>
<dbReference type="PATRIC" id="fig|1423815.3.peg.1709"/>
<keyword evidence="2" id="KW-1185">Reference proteome</keyword>
<sequence length="173" mass="19804">MVVSNVNKETVFIAVRNKENPYLIQLFNRLNDKIAEIKLKNSLLRIFSIEIEGKEVATISTIPMIEVKYVHIGKLNWSVIGDIPFSNYRVKCNHEIIMEVAPLILGLGQPGIQLAFKNIEDTRAGTLIAIFLNKYVKMPGKPMDESFSNFHSKNKLSYLNFKDKFHFPKCGPY</sequence>